<keyword evidence="2 3" id="KW-0802">TPR repeat</keyword>
<dbReference type="PANTHER" id="PTHR44943:SF8">
    <property type="entry name" value="TPR REPEAT-CONTAINING PROTEIN MJ0263"/>
    <property type="match status" value="1"/>
</dbReference>
<organism evidence="5 6">
    <name type="scientific">Symbiodinium microadriaticum</name>
    <name type="common">Dinoflagellate</name>
    <name type="synonym">Zooxanthella microadriatica</name>
    <dbReference type="NCBI Taxonomy" id="2951"/>
    <lineage>
        <taxon>Eukaryota</taxon>
        <taxon>Sar</taxon>
        <taxon>Alveolata</taxon>
        <taxon>Dinophyceae</taxon>
        <taxon>Suessiales</taxon>
        <taxon>Symbiodiniaceae</taxon>
        <taxon>Symbiodinium</taxon>
    </lineage>
</organism>
<dbReference type="InterPro" id="IPR051685">
    <property type="entry name" value="Ycf3/AcsC/BcsC/TPR_MFPF"/>
</dbReference>
<evidence type="ECO:0000313" key="6">
    <source>
        <dbReference type="Proteomes" id="UP000186817"/>
    </source>
</evidence>
<evidence type="ECO:0000256" key="3">
    <source>
        <dbReference type="PROSITE-ProRule" id="PRU00339"/>
    </source>
</evidence>
<dbReference type="SUPFAM" id="SSF48452">
    <property type="entry name" value="TPR-like"/>
    <property type="match status" value="1"/>
</dbReference>
<feature type="compositionally biased region" description="Basic and acidic residues" evidence="4">
    <location>
        <begin position="709"/>
        <end position="724"/>
    </location>
</feature>
<accession>A0A1Q9DQK0</accession>
<dbReference type="Gene3D" id="1.25.40.10">
    <property type="entry name" value="Tetratricopeptide repeat domain"/>
    <property type="match status" value="2"/>
</dbReference>
<evidence type="ECO:0000313" key="5">
    <source>
        <dbReference type="EMBL" id="OLP97459.1"/>
    </source>
</evidence>
<feature type="region of interest" description="Disordered" evidence="4">
    <location>
        <begin position="488"/>
        <end position="525"/>
    </location>
</feature>
<feature type="compositionally biased region" description="Basic and acidic residues" evidence="4">
    <location>
        <begin position="505"/>
        <end position="516"/>
    </location>
</feature>
<protein>
    <submittedName>
        <fullName evidence="5">Uncharacterized protein</fullName>
    </submittedName>
</protein>
<feature type="region of interest" description="Disordered" evidence="4">
    <location>
        <begin position="628"/>
        <end position="675"/>
    </location>
</feature>
<evidence type="ECO:0000256" key="4">
    <source>
        <dbReference type="SAM" id="MobiDB-lite"/>
    </source>
</evidence>
<feature type="region of interest" description="Disordered" evidence="4">
    <location>
        <begin position="1036"/>
        <end position="1057"/>
    </location>
</feature>
<dbReference type="InterPro" id="IPR011990">
    <property type="entry name" value="TPR-like_helical_dom_sf"/>
</dbReference>
<dbReference type="EMBL" id="LSRX01000431">
    <property type="protein sequence ID" value="OLP97459.1"/>
    <property type="molecule type" value="Genomic_DNA"/>
</dbReference>
<proteinExistence type="predicted"/>
<feature type="compositionally biased region" description="Basic and acidic residues" evidence="4">
    <location>
        <begin position="918"/>
        <end position="931"/>
    </location>
</feature>
<feature type="region of interest" description="Disordered" evidence="4">
    <location>
        <begin position="982"/>
        <end position="1023"/>
    </location>
</feature>
<gene>
    <name evidence="5" type="ORF">AK812_SmicGene20198</name>
</gene>
<name>A0A1Q9DQK0_SYMMI</name>
<feature type="compositionally biased region" description="Low complexity" evidence="4">
    <location>
        <begin position="393"/>
        <end position="414"/>
    </location>
</feature>
<evidence type="ECO:0000256" key="2">
    <source>
        <dbReference type="ARBA" id="ARBA00022803"/>
    </source>
</evidence>
<feature type="repeat" description="TPR" evidence="3">
    <location>
        <begin position="823"/>
        <end position="856"/>
    </location>
</feature>
<feature type="compositionally biased region" description="Basic and acidic residues" evidence="4">
    <location>
        <begin position="736"/>
        <end position="748"/>
    </location>
</feature>
<dbReference type="PROSITE" id="PS50005">
    <property type="entry name" value="TPR"/>
    <property type="match status" value="3"/>
</dbReference>
<feature type="region of interest" description="Disordered" evidence="4">
    <location>
        <begin position="348"/>
        <end position="454"/>
    </location>
</feature>
<dbReference type="OrthoDB" id="443940at2759"/>
<dbReference type="Proteomes" id="UP000186817">
    <property type="component" value="Unassembled WGS sequence"/>
</dbReference>
<feature type="compositionally biased region" description="Acidic residues" evidence="4">
    <location>
        <begin position="354"/>
        <end position="363"/>
    </location>
</feature>
<evidence type="ECO:0000256" key="1">
    <source>
        <dbReference type="ARBA" id="ARBA00022737"/>
    </source>
</evidence>
<sequence length="1234" mass="133038">MREDRVTPFPLRATLKLTQLSPNPVWLSHGGEKKKMVQKETAEVETGDRILLYTGASDGTPDGPGSRGTVAWIVGRDANPVWLSHGGEKKKMVQKLCATIASDFVTSTAMWRILATFCVAASAEFQFTLDNMGDLSKTLDNKADELKAKVTELSQKIAPLTAKIPQIPGNLTATVEERKAMLKEAMAEICKEVGSLTQVSSDIETSSADAKDKVAKVNAELAADPAKATGDDGPKFQYYLNNMQKAIMTYQSALSTANTYTVAMGQVCKVNDAAEAATRLYTEMNPMASSKFHLPSALLGAVAASAMVVFRTRKASQSQAEPGRLRRDKLRLRVEGVCLRRGLRCDELGSDGQGDADDGDDGDDGGRSRRRMASRAENEGAAGRALRSEKASPEAAEAWQAAAPATSASSSTASSKKELPEQLQQAVKELAKSFSQQDLRPEKESGEVGNASKATEEALDATLLEAMMEVARHPKKAEAHQKLAKVEEAMRPKTANGMDFPRSSSEQKLRADKDSAKAGSSPEVAEKELHDALERVVANPNNFVAQLKLGAAFIRVQEFEGAAEAFERASSLEPNDPTAHHALGQTMHQLGKLPEAEASLEKAISLKADKACEAALAAVRKDMSDAKAAEAGPVSCNDGTARARASSSPGNFSKLRDSCFAEGQSPESTSPRKVLPEQLQQAVQELNSFSQQDLRAKKESGEVGNASKATEEESRIARFKHLTDNVEASEETPLEAMKEDMSDAKAAEEDPYDDDDPEDEDYVDDFEDYQDSDEEESAAGENADEGLAQESAGEAKANKEKALEEALQAVKAAAKELKEVERAALHRKLGKARRDLMDWAGAQEAFLEAVRLDPGDADLRKLLGQTQRVLGKGDEAEAFRLKPSNVEYRAKLAKLRQDLGKPGDLPTEAQEKAPPAKTGKEAGEADSDAKAAKQAAKVALGALFRDKLGSLAAAEICFSEAFKLEPTNASYRRQLAALREELRAGRDSSGEAGKQASGKPEKMRPSSSAAARPAKEDSADAAGLHMSQSEAVLPDAAETPTGAASETTAEAFPNGTHSRLGMFSARFDGKEVEAKIRRVHKILKDHSFNVLMVEAKGGDDFGKTTMKFLNQTHTKRGVVIPVCTWHYGEKTSSTFSSFDELRYAQDYRLDLLPLRMEDVWPPQPPCGTEHEFDKDGDALDLIKMAMRPAIAYIDCRKLSDVEIARAIADSLLGRRKLSGHGHADSTGPGPDAPG</sequence>
<comment type="caution">
    <text evidence="5">The sequence shown here is derived from an EMBL/GenBank/DDBJ whole genome shotgun (WGS) entry which is preliminary data.</text>
</comment>
<dbReference type="Pfam" id="PF13414">
    <property type="entry name" value="TPR_11"/>
    <property type="match status" value="1"/>
</dbReference>
<dbReference type="SMART" id="SM00028">
    <property type="entry name" value="TPR"/>
    <property type="match status" value="4"/>
</dbReference>
<dbReference type="InterPro" id="IPR019734">
    <property type="entry name" value="TPR_rpt"/>
</dbReference>
<feature type="region of interest" description="Disordered" evidence="4">
    <location>
        <begin position="692"/>
        <end position="800"/>
    </location>
</feature>
<dbReference type="PANTHER" id="PTHR44943">
    <property type="entry name" value="CELLULOSE SYNTHASE OPERON PROTEIN C"/>
    <property type="match status" value="1"/>
</dbReference>
<feature type="compositionally biased region" description="Acidic residues" evidence="4">
    <location>
        <begin position="749"/>
        <end position="784"/>
    </location>
</feature>
<feature type="region of interest" description="Disordered" evidence="4">
    <location>
        <begin position="897"/>
        <end position="931"/>
    </location>
</feature>
<feature type="repeat" description="TPR" evidence="3">
    <location>
        <begin position="577"/>
        <end position="610"/>
    </location>
</feature>
<keyword evidence="6" id="KW-1185">Reference proteome</keyword>
<dbReference type="AlphaFoldDB" id="A0A1Q9DQK0"/>
<feature type="repeat" description="TPR" evidence="3">
    <location>
        <begin position="543"/>
        <end position="576"/>
    </location>
</feature>
<reference evidence="5 6" key="1">
    <citation type="submission" date="2016-02" db="EMBL/GenBank/DDBJ databases">
        <title>Genome analysis of coral dinoflagellate symbionts highlights evolutionary adaptations to a symbiotic lifestyle.</title>
        <authorList>
            <person name="Aranda M."/>
            <person name="Li Y."/>
            <person name="Liew Y.J."/>
            <person name="Baumgarten S."/>
            <person name="Simakov O."/>
            <person name="Wilson M."/>
            <person name="Piel J."/>
            <person name="Ashoor H."/>
            <person name="Bougouffa S."/>
            <person name="Bajic V.B."/>
            <person name="Ryu T."/>
            <person name="Ravasi T."/>
            <person name="Bayer T."/>
            <person name="Micklem G."/>
            <person name="Kim H."/>
            <person name="Bhak J."/>
            <person name="Lajeunesse T.C."/>
            <person name="Voolstra C.R."/>
        </authorList>
    </citation>
    <scope>NUCLEOTIDE SEQUENCE [LARGE SCALE GENOMIC DNA]</scope>
    <source>
        <strain evidence="5 6">CCMP2467</strain>
    </source>
</reference>
<keyword evidence="1" id="KW-0677">Repeat</keyword>